<accession>A0A7V7RQV7</accession>
<dbReference type="AlphaFoldDB" id="A0A7V7RQV7"/>
<dbReference type="Proteomes" id="UP000441354">
    <property type="component" value="Unassembled WGS sequence"/>
</dbReference>
<name>A0A7V7RQV7_9BACI</name>
<evidence type="ECO:0000313" key="1">
    <source>
        <dbReference type="EMBL" id="KAB2335898.1"/>
    </source>
</evidence>
<dbReference type="OrthoDB" id="2883779at2"/>
<keyword evidence="2" id="KW-1185">Reference proteome</keyword>
<reference evidence="1 2" key="1">
    <citation type="journal article" date="2014" name="Arch. Microbiol.">
        <title>Bacillus mesophilum sp. nov., strain IITR-54T, a novel 4-chlorobiphenyl dechlorinating bacterium.</title>
        <authorList>
            <person name="Manickam N."/>
            <person name="Singh N.K."/>
            <person name="Bajaj A."/>
            <person name="Kumar R.M."/>
            <person name="Kaur G."/>
            <person name="Kaur N."/>
            <person name="Bala M."/>
            <person name="Kumar A."/>
            <person name="Mayilraj S."/>
        </authorList>
    </citation>
    <scope>NUCLEOTIDE SEQUENCE [LARGE SCALE GENOMIC DNA]</scope>
    <source>
        <strain evidence="1 2">IITR-54</strain>
    </source>
</reference>
<comment type="caution">
    <text evidence="1">The sequence shown here is derived from an EMBL/GenBank/DDBJ whole genome shotgun (WGS) entry which is preliminary data.</text>
</comment>
<dbReference type="Pfam" id="PF19552">
    <property type="entry name" value="DUF6075"/>
    <property type="match status" value="1"/>
</dbReference>
<gene>
    <name evidence="1" type="ORF">F7732_00295</name>
</gene>
<organism evidence="1 2">
    <name type="scientific">Bacillus mesophilum</name>
    <dbReference type="NCBI Taxonomy" id="1071718"/>
    <lineage>
        <taxon>Bacteria</taxon>
        <taxon>Bacillati</taxon>
        <taxon>Bacillota</taxon>
        <taxon>Bacilli</taxon>
        <taxon>Bacillales</taxon>
        <taxon>Bacillaceae</taxon>
        <taxon>Bacillus</taxon>
    </lineage>
</organism>
<dbReference type="EMBL" id="WBOT01000001">
    <property type="protein sequence ID" value="KAB2335898.1"/>
    <property type="molecule type" value="Genomic_DNA"/>
</dbReference>
<proteinExistence type="predicted"/>
<evidence type="ECO:0000313" key="2">
    <source>
        <dbReference type="Proteomes" id="UP000441354"/>
    </source>
</evidence>
<protein>
    <submittedName>
        <fullName evidence="1">Uncharacterized protein</fullName>
    </submittedName>
</protein>
<sequence length="102" mass="11924">MGEVIPSYMSNDRYWRAVIYLFKNNAKLQSVFTTKYFDLEAGTIKITALKRNAAPWSSSEKFMLNLALHLFNQNNKLNLSDMDLLDDHNKKLAMEAIKLRFF</sequence>
<dbReference type="InterPro" id="IPR045721">
    <property type="entry name" value="DUF6075"/>
</dbReference>